<evidence type="ECO:0000313" key="4">
    <source>
        <dbReference type="Proteomes" id="UP001257948"/>
    </source>
</evidence>
<evidence type="ECO:0000313" key="3">
    <source>
        <dbReference type="EMBL" id="MDT7847530.1"/>
    </source>
</evidence>
<accession>A0ABU3M7N2</accession>
<feature type="region of interest" description="Disordered" evidence="1">
    <location>
        <begin position="125"/>
        <end position="144"/>
    </location>
</feature>
<evidence type="ECO:0000259" key="2">
    <source>
        <dbReference type="Pfam" id="PF12802"/>
    </source>
</evidence>
<dbReference type="Pfam" id="PF12802">
    <property type="entry name" value="MarR_2"/>
    <property type="match status" value="1"/>
</dbReference>
<protein>
    <submittedName>
        <fullName evidence="3">Helix-turn-helix domain-containing protein</fullName>
    </submittedName>
</protein>
<reference evidence="4" key="1">
    <citation type="submission" date="2023-07" db="EMBL/GenBank/DDBJ databases">
        <title>Draft genome sequence of the endophytic actinobacterium Streptomyces justiciae WPN32, a potential antibiotic producer.</title>
        <authorList>
            <person name="Yasawong M."/>
            <person name="Pana W."/>
            <person name="Ganta P."/>
            <person name="Santapan N."/>
            <person name="Songngamsuk T."/>
            <person name="Phatcharaharikarn M."/>
            <person name="Kerdtoob S."/>
            <person name="Nantapong N."/>
        </authorList>
    </citation>
    <scope>NUCLEOTIDE SEQUENCE [LARGE SCALE GENOMIC DNA]</scope>
    <source>
        <strain evidence="4">WPN32</strain>
    </source>
</reference>
<dbReference type="Proteomes" id="UP001257948">
    <property type="component" value="Unassembled WGS sequence"/>
</dbReference>
<dbReference type="EMBL" id="JAVTLL010000052">
    <property type="protein sequence ID" value="MDT7847530.1"/>
    <property type="molecule type" value="Genomic_DNA"/>
</dbReference>
<evidence type="ECO:0000256" key="1">
    <source>
        <dbReference type="SAM" id="MobiDB-lite"/>
    </source>
</evidence>
<keyword evidence="4" id="KW-1185">Reference proteome</keyword>
<feature type="domain" description="HTH marR-type" evidence="2">
    <location>
        <begin position="36"/>
        <end position="93"/>
    </location>
</feature>
<dbReference type="InterPro" id="IPR036390">
    <property type="entry name" value="WH_DNA-bd_sf"/>
</dbReference>
<comment type="caution">
    <text evidence="3">The sequence shown here is derived from an EMBL/GenBank/DDBJ whole genome shotgun (WGS) entry which is preliminary data.</text>
</comment>
<dbReference type="InterPro" id="IPR011991">
    <property type="entry name" value="ArsR-like_HTH"/>
</dbReference>
<proteinExistence type="predicted"/>
<dbReference type="RefSeq" id="WP_256786366.1">
    <property type="nucleotide sequence ID" value="NZ_JAMXPJ020000047.1"/>
</dbReference>
<gene>
    <name evidence="3" type="ORF">RQC66_43145</name>
</gene>
<dbReference type="SUPFAM" id="SSF46785">
    <property type="entry name" value="Winged helix' DNA-binding domain"/>
    <property type="match status" value="1"/>
</dbReference>
<organism evidence="3 4">
    <name type="scientific">Streptomyces justiciae</name>
    <dbReference type="NCBI Taxonomy" id="2780140"/>
    <lineage>
        <taxon>Bacteria</taxon>
        <taxon>Bacillati</taxon>
        <taxon>Actinomycetota</taxon>
        <taxon>Actinomycetes</taxon>
        <taxon>Kitasatosporales</taxon>
        <taxon>Streptomycetaceae</taxon>
        <taxon>Streptomyces</taxon>
    </lineage>
</organism>
<dbReference type="CDD" id="cd00090">
    <property type="entry name" value="HTH_ARSR"/>
    <property type="match status" value="1"/>
</dbReference>
<sequence length="144" mass="16085">MVDEFGNDVPTAPYAYSGWHATVDKERVRAITRKSSGFTPAEKFMVLWFIGASPPGMDPVHRTGKDIAEEVGMTPDALARIMKKLARHRLIVETGKLGRIKLYRISPYIAFHGSGLEQREAVRDWNPPDIPGWTAPGPRGWEGQ</sequence>
<name>A0ABU3M7N2_9ACTN</name>
<dbReference type="InterPro" id="IPR036388">
    <property type="entry name" value="WH-like_DNA-bd_sf"/>
</dbReference>
<dbReference type="Gene3D" id="1.10.10.10">
    <property type="entry name" value="Winged helix-like DNA-binding domain superfamily/Winged helix DNA-binding domain"/>
    <property type="match status" value="1"/>
</dbReference>
<dbReference type="InterPro" id="IPR000835">
    <property type="entry name" value="HTH_MarR-typ"/>
</dbReference>